<evidence type="ECO:0000256" key="1">
    <source>
        <dbReference type="SAM" id="MobiDB-lite"/>
    </source>
</evidence>
<feature type="compositionally biased region" description="Basic residues" evidence="1">
    <location>
        <begin position="58"/>
        <end position="68"/>
    </location>
</feature>
<evidence type="ECO:0000313" key="2">
    <source>
        <dbReference type="EMBL" id="KAG7491344.1"/>
    </source>
</evidence>
<feature type="region of interest" description="Disordered" evidence="1">
    <location>
        <begin position="1"/>
        <end position="33"/>
    </location>
</feature>
<evidence type="ECO:0008006" key="4">
    <source>
        <dbReference type="Google" id="ProtNLM"/>
    </source>
</evidence>
<sequence length="173" mass="18157">MEEEGAGASTDPIRVHIEGGEGADGGGRGSSGLSEVMLSGMVIRACTEGVKKEQSRQSCRRAPRKLEKRKMDTSKQATKTSKRKRRKSMESPPVMNGEVGEGGDGGGRGSSGLSEVTQKSRRCCRGVKSESEKGKMDNSKKAAETRSSKTVLVGKTAAGKNAAGNTILGRKAI</sequence>
<organism evidence="2 3">
    <name type="scientific">Megalops atlanticus</name>
    <name type="common">Tarpon</name>
    <name type="synonym">Clupea gigantea</name>
    <dbReference type="NCBI Taxonomy" id="7932"/>
    <lineage>
        <taxon>Eukaryota</taxon>
        <taxon>Metazoa</taxon>
        <taxon>Chordata</taxon>
        <taxon>Craniata</taxon>
        <taxon>Vertebrata</taxon>
        <taxon>Euteleostomi</taxon>
        <taxon>Actinopterygii</taxon>
        <taxon>Neopterygii</taxon>
        <taxon>Teleostei</taxon>
        <taxon>Elopiformes</taxon>
        <taxon>Megalopidae</taxon>
        <taxon>Megalops</taxon>
    </lineage>
</organism>
<feature type="compositionally biased region" description="Gly residues" evidence="1">
    <location>
        <begin position="20"/>
        <end position="30"/>
    </location>
</feature>
<evidence type="ECO:0000313" key="3">
    <source>
        <dbReference type="Proteomes" id="UP001046870"/>
    </source>
</evidence>
<feature type="region of interest" description="Disordered" evidence="1">
    <location>
        <begin position="48"/>
        <end position="148"/>
    </location>
</feature>
<dbReference type="AlphaFoldDB" id="A0A9D3QFR5"/>
<keyword evidence="3" id="KW-1185">Reference proteome</keyword>
<name>A0A9D3QFR5_MEGAT</name>
<accession>A0A9D3QFR5</accession>
<feature type="compositionally biased region" description="Basic and acidic residues" evidence="1">
    <location>
        <begin position="127"/>
        <end position="147"/>
    </location>
</feature>
<gene>
    <name evidence="2" type="ORF">MATL_G00002790</name>
</gene>
<dbReference type="Proteomes" id="UP001046870">
    <property type="component" value="Chromosome 1"/>
</dbReference>
<proteinExistence type="predicted"/>
<comment type="caution">
    <text evidence="2">The sequence shown here is derived from an EMBL/GenBank/DDBJ whole genome shotgun (WGS) entry which is preliminary data.</text>
</comment>
<protein>
    <recommendedName>
        <fullName evidence="4">AIG1-type G domain-containing protein</fullName>
    </recommendedName>
</protein>
<reference evidence="2" key="1">
    <citation type="submission" date="2021-01" db="EMBL/GenBank/DDBJ databases">
        <authorList>
            <person name="Zahm M."/>
            <person name="Roques C."/>
            <person name="Cabau C."/>
            <person name="Klopp C."/>
            <person name="Donnadieu C."/>
            <person name="Jouanno E."/>
            <person name="Lampietro C."/>
            <person name="Louis A."/>
            <person name="Herpin A."/>
            <person name="Echchiki A."/>
            <person name="Berthelot C."/>
            <person name="Parey E."/>
            <person name="Roest-Crollius H."/>
            <person name="Braasch I."/>
            <person name="Postlethwait J."/>
            <person name="Bobe J."/>
            <person name="Montfort J."/>
            <person name="Bouchez O."/>
            <person name="Begum T."/>
            <person name="Mejri S."/>
            <person name="Adams A."/>
            <person name="Chen W.-J."/>
            <person name="Guiguen Y."/>
        </authorList>
    </citation>
    <scope>NUCLEOTIDE SEQUENCE</scope>
    <source>
        <strain evidence="2">YG-15Mar2019-1</strain>
        <tissue evidence="2">Brain</tissue>
    </source>
</reference>
<feature type="compositionally biased region" description="Gly residues" evidence="1">
    <location>
        <begin position="99"/>
        <end position="110"/>
    </location>
</feature>
<dbReference type="EMBL" id="JAFDVH010000001">
    <property type="protein sequence ID" value="KAG7491344.1"/>
    <property type="molecule type" value="Genomic_DNA"/>
</dbReference>